<dbReference type="GO" id="GO:0015031">
    <property type="term" value="P:protein transport"/>
    <property type="evidence" value="ECO:0007669"/>
    <property type="project" value="TreeGrafter"/>
</dbReference>
<comment type="similarity">
    <text evidence="1">Belongs to the arrestin family.</text>
</comment>
<name>A0A2A4K6V2_HELVI</name>
<dbReference type="STRING" id="7102.A0A2A4K6V2"/>
<evidence type="ECO:0000256" key="1">
    <source>
        <dbReference type="ARBA" id="ARBA00005298"/>
    </source>
</evidence>
<feature type="region of interest" description="Disordered" evidence="3">
    <location>
        <begin position="474"/>
        <end position="525"/>
    </location>
</feature>
<keyword evidence="2" id="KW-0716">Sensory transduction</keyword>
<gene>
    <name evidence="5" type="ORF">B5V51_14734</name>
</gene>
<dbReference type="GO" id="GO:0005737">
    <property type="term" value="C:cytoplasm"/>
    <property type="evidence" value="ECO:0007669"/>
    <property type="project" value="TreeGrafter"/>
</dbReference>
<sequence length="525" mass="57253">MAGGAFNNAVIRLDNNPTGIFYSGQLIEGSVIFYLEHPIKFSVICMQFLGEANSFWTETEIETVNGVEKHKLIKYVGREEYFNSNVELAGGSGAGVSHLPAHGQDFPFKFLIPSEAPSSFKGERGEVVYSMTANLIFADPSLQNESVTKNFQVVAPFDLNMGSPKIRQPINLEFEEVYGCDCFCSPDPMNIRVSLPISGYCPGQVIPVSFEVDNQSSVEITKITFQLFSKELYRSHRPQSEYIMPENILVTEKKGPVLGHSKRNFTYDLKVPDMIPPFLENCGIIDVGYFFRVIIKLSGCNDELQDEAEICLGLVPLREFTQSEYVHPMADQLPIGPIPDRGRHALAPPPVASDFRGSNNSLQKVQYNPAESSYPTNPQVHYNPQNAYPNSPPPYPGVSYPTGNSFQAPVSIEMKPRPYQDYNIGFKAEGAPYPSSVPGGSPPSYMSAVPQPPYPMANVMPGGHPPYPTGHVMPGVHGAPSHPTPYPTGGHSAPQSSYPGAVPGGNSVPPYGQGGYTPSAPPPTD</sequence>
<dbReference type="Pfam" id="PF02752">
    <property type="entry name" value="Arrestin_C"/>
    <property type="match status" value="1"/>
</dbReference>
<proteinExistence type="inferred from homology"/>
<organism evidence="5">
    <name type="scientific">Heliothis virescens</name>
    <name type="common">Tobacco budworm moth</name>
    <dbReference type="NCBI Taxonomy" id="7102"/>
    <lineage>
        <taxon>Eukaryota</taxon>
        <taxon>Metazoa</taxon>
        <taxon>Ecdysozoa</taxon>
        <taxon>Arthropoda</taxon>
        <taxon>Hexapoda</taxon>
        <taxon>Insecta</taxon>
        <taxon>Pterygota</taxon>
        <taxon>Neoptera</taxon>
        <taxon>Endopterygota</taxon>
        <taxon>Lepidoptera</taxon>
        <taxon>Glossata</taxon>
        <taxon>Ditrysia</taxon>
        <taxon>Noctuoidea</taxon>
        <taxon>Noctuidae</taxon>
        <taxon>Heliothinae</taxon>
        <taxon>Heliothis</taxon>
    </lineage>
</organism>
<dbReference type="InterPro" id="IPR014752">
    <property type="entry name" value="Arrestin-like_C"/>
</dbReference>
<dbReference type="InterPro" id="IPR011022">
    <property type="entry name" value="Arrestin_C-like"/>
</dbReference>
<dbReference type="SMART" id="SM01017">
    <property type="entry name" value="Arrestin_C"/>
    <property type="match status" value="1"/>
</dbReference>
<dbReference type="Gene3D" id="2.60.40.640">
    <property type="match status" value="2"/>
</dbReference>
<evidence type="ECO:0000313" key="5">
    <source>
        <dbReference type="EMBL" id="PCG79648.1"/>
    </source>
</evidence>
<feature type="domain" description="Arrestin C-terminal-like" evidence="4">
    <location>
        <begin position="185"/>
        <end position="317"/>
    </location>
</feature>
<dbReference type="SUPFAM" id="SSF81296">
    <property type="entry name" value="E set domains"/>
    <property type="match status" value="2"/>
</dbReference>
<dbReference type="PANTHER" id="PTHR11188:SF176">
    <property type="entry name" value="ARRESTIN DOMAIN-CONTAINING PROTEIN 1"/>
    <property type="match status" value="1"/>
</dbReference>
<dbReference type="AlphaFoldDB" id="A0A2A4K6V2"/>
<accession>A0A2A4K6V2</accession>
<dbReference type="InterPro" id="IPR050357">
    <property type="entry name" value="Arrestin_domain-protein"/>
</dbReference>
<evidence type="ECO:0000256" key="3">
    <source>
        <dbReference type="SAM" id="MobiDB-lite"/>
    </source>
</evidence>
<dbReference type="EMBL" id="NWSH01000093">
    <property type="protein sequence ID" value="PCG79648.1"/>
    <property type="molecule type" value="Genomic_DNA"/>
</dbReference>
<feature type="region of interest" description="Disordered" evidence="3">
    <location>
        <begin position="337"/>
        <end position="390"/>
    </location>
</feature>
<comment type="caution">
    <text evidence="5">The sequence shown here is derived from an EMBL/GenBank/DDBJ whole genome shotgun (WGS) entry which is preliminary data.</text>
</comment>
<dbReference type="PANTHER" id="PTHR11188">
    <property type="entry name" value="ARRESTIN DOMAIN CONTAINING PROTEIN"/>
    <property type="match status" value="1"/>
</dbReference>
<feature type="compositionally biased region" description="Polar residues" evidence="3">
    <location>
        <begin position="356"/>
        <end position="389"/>
    </location>
</feature>
<dbReference type="InterPro" id="IPR014756">
    <property type="entry name" value="Ig_E-set"/>
</dbReference>
<dbReference type="InterPro" id="IPR011021">
    <property type="entry name" value="Arrestin-like_N"/>
</dbReference>
<evidence type="ECO:0000256" key="2">
    <source>
        <dbReference type="ARBA" id="ARBA00022606"/>
    </source>
</evidence>
<evidence type="ECO:0000259" key="4">
    <source>
        <dbReference type="SMART" id="SM01017"/>
    </source>
</evidence>
<protein>
    <recommendedName>
        <fullName evidence="4">Arrestin C-terminal-like domain-containing protein</fullName>
    </recommendedName>
</protein>
<reference evidence="5" key="1">
    <citation type="submission" date="2017-09" db="EMBL/GenBank/DDBJ databases">
        <title>Contemporary evolution of a Lepidopteran species, Heliothis virescens, in response to modern agricultural practices.</title>
        <authorList>
            <person name="Fritz M.L."/>
            <person name="Deyonke A.M."/>
            <person name="Papanicolaou A."/>
            <person name="Micinski S."/>
            <person name="Westbrook J."/>
            <person name="Gould F."/>
        </authorList>
    </citation>
    <scope>NUCLEOTIDE SEQUENCE [LARGE SCALE GENOMIC DNA]</scope>
    <source>
        <strain evidence="5">HvINT-</strain>
        <tissue evidence="5">Whole body</tissue>
    </source>
</reference>
<dbReference type="Pfam" id="PF00339">
    <property type="entry name" value="Arrestin_N"/>
    <property type="match status" value="1"/>
</dbReference>